<keyword evidence="1" id="KW-0233">DNA recombination</keyword>
<gene>
    <name evidence="4" type="ORF">NHG85_03860</name>
</gene>
<accession>A0A9X2FV24</accession>
<dbReference type="SUPFAM" id="SSF56349">
    <property type="entry name" value="DNA breaking-rejoining enzymes"/>
    <property type="match status" value="1"/>
</dbReference>
<dbReference type="Proteomes" id="UP001139477">
    <property type="component" value="Unassembled WGS sequence"/>
</dbReference>
<comment type="caution">
    <text evidence="4">The sequence shown here is derived from an EMBL/GenBank/DDBJ whole genome shotgun (WGS) entry which is preliminary data.</text>
</comment>
<keyword evidence="5" id="KW-1185">Reference proteome</keyword>
<feature type="domain" description="Tyr recombinase" evidence="3">
    <location>
        <begin position="142"/>
        <end position="284"/>
    </location>
</feature>
<dbReference type="InterPro" id="IPR013762">
    <property type="entry name" value="Integrase-like_cat_sf"/>
</dbReference>
<sequence length="338" mass="38855">MPHNYQAKTSKKSPQEAADDADATEKHNAEITRAKLQKKGASPGKIESEILKGRIKRLRTATIYRHMQGFQRMCVFHVKKGHLAKNIMEDHIWESAECERREILQEDNERLTWCGKLDGLFRSPIFQDKLEDVGDPMYWAPLIAVHMGLRSEEILQLYLSDIQVIDDVPCIVLKQGPGQSLKSKASRRTIPIHDNLLKLGFMQLVAMLERAGEPRLFPWLERSENKKTYTETFSKRFTRYRQDHKIYDAQRDFHSFRTTFNHLLIQAERQDSHRRALMGHVEHDIGITNYNPGGFSMATLRDCVNSVVVNISMIRSPFASVGSAHITDLAAHRVLSHA</sequence>
<dbReference type="InterPro" id="IPR011010">
    <property type="entry name" value="DNA_brk_join_enz"/>
</dbReference>
<proteinExistence type="predicted"/>
<reference evidence="4" key="1">
    <citation type="submission" date="2022-06" db="EMBL/GenBank/DDBJ databases">
        <title>Limimaricola sediminis sp. nov., isolated from an intertidal sediment.</title>
        <authorList>
            <person name="Shao X."/>
        </authorList>
    </citation>
    <scope>NUCLEOTIDE SEQUENCE</scope>
    <source>
        <strain evidence="4">ASW11-118</strain>
    </source>
</reference>
<organism evidence="4 5">
    <name type="scientific">Limimaricola litoreus</name>
    <dbReference type="NCBI Taxonomy" id="2955316"/>
    <lineage>
        <taxon>Bacteria</taxon>
        <taxon>Pseudomonadati</taxon>
        <taxon>Pseudomonadota</taxon>
        <taxon>Alphaproteobacteria</taxon>
        <taxon>Rhodobacterales</taxon>
        <taxon>Paracoccaceae</taxon>
        <taxon>Limimaricola</taxon>
    </lineage>
</organism>
<dbReference type="GO" id="GO:0006310">
    <property type="term" value="P:DNA recombination"/>
    <property type="evidence" value="ECO:0007669"/>
    <property type="project" value="UniProtKB-KW"/>
</dbReference>
<evidence type="ECO:0000313" key="4">
    <source>
        <dbReference type="EMBL" id="MCP1167673.1"/>
    </source>
</evidence>
<dbReference type="Pfam" id="PF00589">
    <property type="entry name" value="Phage_integrase"/>
    <property type="match status" value="1"/>
</dbReference>
<dbReference type="CDD" id="cd01184">
    <property type="entry name" value="INT_C_like_1"/>
    <property type="match status" value="1"/>
</dbReference>
<dbReference type="EMBL" id="JAMYXC010000049">
    <property type="protein sequence ID" value="MCP1167673.1"/>
    <property type="molecule type" value="Genomic_DNA"/>
</dbReference>
<dbReference type="GO" id="GO:0015074">
    <property type="term" value="P:DNA integration"/>
    <property type="evidence" value="ECO:0007669"/>
    <property type="project" value="InterPro"/>
</dbReference>
<evidence type="ECO:0000256" key="1">
    <source>
        <dbReference type="ARBA" id="ARBA00023172"/>
    </source>
</evidence>
<dbReference type="RefSeq" id="WP_253330004.1">
    <property type="nucleotide sequence ID" value="NZ_JAMYXC010000049.1"/>
</dbReference>
<name>A0A9X2FV24_9RHOB</name>
<dbReference type="InterPro" id="IPR002104">
    <property type="entry name" value="Integrase_catalytic"/>
</dbReference>
<evidence type="ECO:0000313" key="5">
    <source>
        <dbReference type="Proteomes" id="UP001139477"/>
    </source>
</evidence>
<dbReference type="Gene3D" id="1.10.443.10">
    <property type="entry name" value="Intergrase catalytic core"/>
    <property type="match status" value="1"/>
</dbReference>
<evidence type="ECO:0000256" key="2">
    <source>
        <dbReference type="SAM" id="MobiDB-lite"/>
    </source>
</evidence>
<feature type="region of interest" description="Disordered" evidence="2">
    <location>
        <begin position="1"/>
        <end position="28"/>
    </location>
</feature>
<evidence type="ECO:0000259" key="3">
    <source>
        <dbReference type="Pfam" id="PF00589"/>
    </source>
</evidence>
<protein>
    <submittedName>
        <fullName evidence="4">Site-specific integrase</fullName>
    </submittedName>
</protein>
<dbReference type="AlphaFoldDB" id="A0A9X2FV24"/>
<dbReference type="GO" id="GO:0003677">
    <property type="term" value="F:DNA binding"/>
    <property type="evidence" value="ECO:0007669"/>
    <property type="project" value="InterPro"/>
</dbReference>